<keyword evidence="2" id="KW-0732">Signal</keyword>
<accession>A0A6V7SZM4</accession>
<dbReference type="VEuPathDB" id="PlasmoDB:PVSEL_0904800"/>
<dbReference type="VEuPathDB" id="PlasmoDB:PVVCY_0904680"/>
<dbReference type="Proteomes" id="UP000515697">
    <property type="component" value="Chromosome PVSEL_09"/>
</dbReference>
<name>A0A6V7SZM4_PLAVN</name>
<dbReference type="VEuPathDB" id="PlasmoDB:PVLDE_0904900"/>
<dbReference type="PANTHER" id="PTHR36496:SF2">
    <property type="match status" value="1"/>
</dbReference>
<evidence type="ECO:0000256" key="2">
    <source>
        <dbReference type="SAM" id="SignalP"/>
    </source>
</evidence>
<dbReference type="VEuPathDB" id="PlasmoDB:PVPCR_0904820"/>
<feature type="region of interest" description="Disordered" evidence="1">
    <location>
        <begin position="181"/>
        <end position="249"/>
    </location>
</feature>
<feature type="region of interest" description="Disordered" evidence="1">
    <location>
        <begin position="138"/>
        <end position="163"/>
    </location>
</feature>
<evidence type="ECO:0000313" key="4">
    <source>
        <dbReference type="Proteomes" id="UP000515697"/>
    </source>
</evidence>
<reference evidence="3 4" key="1">
    <citation type="submission" date="2020-08" db="EMBL/GenBank/DDBJ databases">
        <authorList>
            <person name="Ramaprasad A."/>
        </authorList>
    </citation>
    <scope>NUCLEOTIDE SEQUENCE [LARGE SCALE GENOMIC DNA]</scope>
</reference>
<evidence type="ECO:0000256" key="1">
    <source>
        <dbReference type="SAM" id="MobiDB-lite"/>
    </source>
</evidence>
<dbReference type="NCBIfam" id="TIGR01599">
    <property type="entry name" value="PYST-A"/>
    <property type="match status" value="1"/>
</dbReference>
<feature type="region of interest" description="Disordered" evidence="1">
    <location>
        <begin position="57"/>
        <end position="89"/>
    </location>
</feature>
<dbReference type="PANTHER" id="PTHR36496">
    <property type="entry name" value="CADHERIN DOMAIN-CONTAINING PROTEIN"/>
    <property type="match status" value="1"/>
</dbReference>
<gene>
    <name evidence="3" type="ORF">PVSEL_0904800</name>
</gene>
<dbReference type="InterPro" id="IPR006486">
    <property type="entry name" value="PYST_A"/>
</dbReference>
<sequence>MNKGYIKVALALLSVAGYMQNITFASEHASTTIPLNVKYKQQLHSAPRQVTQQLHSAPRQASQQLHSAPRQASQQLHFAPRQASQQLHSAPRQVTQQLYSAPRQVTQQLYSAPRQASQQLHFAPRQVTQQLHFAPRQVTQQLHSAPRQVTQQLHSAPRQASQQLHFAPRQVTQQLHFAPRQASQQLHFAPHQASQQLHSAPRQVTQQLYSAPRQASQQLYSDPDQDTQQLYSDPDQDTQQLPSAPNHDKHKAYFIPIGYKQEEYFNPIEFKRQLALKSKEAKFAEYIMDEALDIAKKHAIYTYDYNLYSDKNGVSLHFKRVYDTDIGRLEFTIPNPNSYNGVINMLWDPNGEKNFNMTFIGGSISRMYNKNLVIVQHRYKGIAWNRYYHAIANKVELSRDETAIVLVSSDMNDHSALTYKNYINSIVESANTFTPDIDSEEDIRSAKLNKFYINLIAFFIKREANGVKIIHLSSIDHDIVADDPEEALRNMTAHKMLNVVKLRDIFKKE</sequence>
<proteinExistence type="predicted"/>
<evidence type="ECO:0000313" key="3">
    <source>
        <dbReference type="EMBL" id="CAD2105313.1"/>
    </source>
</evidence>
<organism evidence="3 4">
    <name type="scientific">Plasmodium vinckei</name>
    <dbReference type="NCBI Taxonomy" id="5860"/>
    <lineage>
        <taxon>Eukaryota</taxon>
        <taxon>Sar</taxon>
        <taxon>Alveolata</taxon>
        <taxon>Apicomplexa</taxon>
        <taxon>Aconoidasida</taxon>
        <taxon>Haemosporida</taxon>
        <taxon>Plasmodiidae</taxon>
        <taxon>Plasmodium</taxon>
        <taxon>Plasmodium (Vinckeia)</taxon>
    </lineage>
</organism>
<feature type="signal peptide" evidence="2">
    <location>
        <begin position="1"/>
        <end position="25"/>
    </location>
</feature>
<dbReference type="VEuPathDB" id="PlasmoDB:PVBDA_0201670"/>
<feature type="chain" id="PRO_5027649109" evidence="2">
    <location>
        <begin position="26"/>
        <end position="509"/>
    </location>
</feature>
<feature type="compositionally biased region" description="Polar residues" evidence="1">
    <location>
        <begin position="181"/>
        <end position="243"/>
    </location>
</feature>
<dbReference type="SUPFAM" id="SSF55961">
    <property type="entry name" value="Bet v1-like"/>
    <property type="match status" value="1"/>
</dbReference>
<dbReference type="AlphaFoldDB" id="A0A6V7SZM4"/>
<protein>
    <submittedName>
        <fullName evidence="3">Fam-a protein</fullName>
    </submittedName>
</protein>
<dbReference type="EMBL" id="LR865430">
    <property type="protein sequence ID" value="CAD2105313.1"/>
    <property type="molecule type" value="Genomic_DNA"/>
</dbReference>
<dbReference type="VEuPathDB" id="PlasmoDB:PVBDA_0904750"/>